<keyword evidence="3 4" id="KW-0687">Ribonucleoprotein</keyword>
<dbReference type="Pfam" id="PF00276">
    <property type="entry name" value="Ribosomal_L23"/>
    <property type="match status" value="1"/>
</dbReference>
<dbReference type="Gene3D" id="3.30.70.330">
    <property type="match status" value="1"/>
</dbReference>
<evidence type="ECO:0000256" key="3">
    <source>
        <dbReference type="ARBA" id="ARBA00023274"/>
    </source>
</evidence>
<evidence type="ECO:0000313" key="6">
    <source>
        <dbReference type="Proteomes" id="UP000663088"/>
    </source>
</evidence>
<comment type="similarity">
    <text evidence="1 4">Belongs to the universal ribosomal protein uL23 family.</text>
</comment>
<protein>
    <recommendedName>
        <fullName evidence="4">Large ribosomal subunit protein uL23</fullName>
    </recommendedName>
</protein>
<name>A0ABX7PZ08_9BACT</name>
<dbReference type="EMBL" id="CP065956">
    <property type="protein sequence ID" value="QSR87804.1"/>
    <property type="molecule type" value="Genomic_DNA"/>
</dbReference>
<accession>A0ABX7PZ08</accession>
<dbReference type="SUPFAM" id="SSF54189">
    <property type="entry name" value="Ribosomal proteins S24e, L23 and L15e"/>
    <property type="match status" value="1"/>
</dbReference>
<dbReference type="NCBIfam" id="NF004363">
    <property type="entry name" value="PRK05738.2-4"/>
    <property type="match status" value="1"/>
</dbReference>
<dbReference type="Proteomes" id="UP000663088">
    <property type="component" value="Chromosome"/>
</dbReference>
<comment type="function">
    <text evidence="4">One of the early assembly proteins it binds 23S rRNA. One of the proteins that surrounds the polypeptide exit tunnel on the outside of the ribosome. Forms the main docking site for trigger factor binding to the ribosome.</text>
</comment>
<organism evidence="5 6">
    <name type="scientific">Candidatus Methylacidiphilum infernorum</name>
    <dbReference type="NCBI Taxonomy" id="511746"/>
    <lineage>
        <taxon>Bacteria</taxon>
        <taxon>Pseudomonadati</taxon>
        <taxon>Verrucomicrobiota</taxon>
        <taxon>Methylacidiphilae</taxon>
        <taxon>Methylacidiphilales</taxon>
        <taxon>Methylacidiphilaceae</taxon>
        <taxon>Methylacidiphilum (ex Ratnadevi et al. 2023)</taxon>
    </lineage>
</organism>
<dbReference type="HAMAP" id="MF_01369_B">
    <property type="entry name" value="Ribosomal_uL23_B"/>
    <property type="match status" value="1"/>
</dbReference>
<keyword evidence="4" id="KW-0694">RNA-binding</keyword>
<dbReference type="InterPro" id="IPR012677">
    <property type="entry name" value="Nucleotide-bd_a/b_plait_sf"/>
</dbReference>
<evidence type="ECO:0000256" key="2">
    <source>
        <dbReference type="ARBA" id="ARBA00022980"/>
    </source>
</evidence>
<comment type="subunit">
    <text evidence="4">Part of the 50S ribosomal subunit. Contacts protein L29, and trigger factor when it is bound to the ribosome.</text>
</comment>
<dbReference type="InterPro" id="IPR012678">
    <property type="entry name" value="Ribosomal_uL23/eL15/eS24_sf"/>
</dbReference>
<reference evidence="5 6" key="1">
    <citation type="submission" date="2020-12" db="EMBL/GenBank/DDBJ databases">
        <authorList>
            <person name="Awala S.I."/>
            <person name="Gwak J.-H."/>
            <person name="Kim S.-J."/>
            <person name="Rhee S.-K."/>
        </authorList>
    </citation>
    <scope>NUCLEOTIDE SEQUENCE [LARGE SCALE GENOMIC DNA]</scope>
    <source>
        <strain evidence="5 6">IT5</strain>
    </source>
</reference>
<evidence type="ECO:0000256" key="1">
    <source>
        <dbReference type="ARBA" id="ARBA00006700"/>
    </source>
</evidence>
<proteinExistence type="inferred from homology"/>
<gene>
    <name evidence="4 5" type="primary">rplW</name>
    <name evidence="5" type="ORF">EM20IM_08450</name>
</gene>
<evidence type="ECO:0000313" key="5">
    <source>
        <dbReference type="EMBL" id="QSR87804.1"/>
    </source>
</evidence>
<evidence type="ECO:0000256" key="4">
    <source>
        <dbReference type="HAMAP-Rule" id="MF_01369"/>
    </source>
</evidence>
<dbReference type="GO" id="GO:0005840">
    <property type="term" value="C:ribosome"/>
    <property type="evidence" value="ECO:0007669"/>
    <property type="project" value="UniProtKB-KW"/>
</dbReference>
<keyword evidence="6" id="KW-1185">Reference proteome</keyword>
<dbReference type="InterPro" id="IPR013025">
    <property type="entry name" value="Ribosomal_uL23-like"/>
</dbReference>
<keyword evidence="4" id="KW-0699">rRNA-binding</keyword>
<keyword evidence="2 4" id="KW-0689">Ribosomal protein</keyword>
<sequence length="94" mass="10729">MKDPFAILRTARITEKATMLREKNKYLFDVDPKATKIDVKKAVEKVFGKKVLKVNLFNVKPKAKWSRMGRPGKTSRSKRAVVQLAPGEKIDIMV</sequence>
<dbReference type="PANTHER" id="PTHR11620">
    <property type="entry name" value="60S RIBOSOMAL PROTEIN L23A"/>
    <property type="match status" value="1"/>
</dbReference>